<dbReference type="InterPro" id="IPR006543">
    <property type="entry name" value="Histidinol-phos"/>
</dbReference>
<dbReference type="EMBL" id="AUYB01000024">
    <property type="protein sequence ID" value="KZN46783.1"/>
    <property type="molecule type" value="Genomic_DNA"/>
</dbReference>
<feature type="active site" description="Nucleophile" evidence="10">
    <location>
        <position position="9"/>
    </location>
</feature>
<dbReference type="PIRSF" id="PIRSF004682">
    <property type="entry name" value="GmhB"/>
    <property type="match status" value="1"/>
</dbReference>
<evidence type="ECO:0000256" key="11">
    <source>
        <dbReference type="PIRSR" id="PIRSR004682-2"/>
    </source>
</evidence>
<organism evidence="14 15">
    <name type="scientific">Pseudoalteromonas luteoviolacea DSM 6061</name>
    <dbReference type="NCBI Taxonomy" id="1365250"/>
    <lineage>
        <taxon>Bacteria</taxon>
        <taxon>Pseudomonadati</taxon>
        <taxon>Pseudomonadota</taxon>
        <taxon>Gammaproteobacteria</taxon>
        <taxon>Alteromonadales</taxon>
        <taxon>Pseudoalteromonadaceae</taxon>
        <taxon>Pseudoalteromonas</taxon>
    </lineage>
</organism>
<dbReference type="PANTHER" id="PTHR42891:SF1">
    <property type="entry name" value="D-GLYCERO-BETA-D-MANNO-HEPTOSE-1,7-BISPHOSPHATE 7-PHOSPHATASE"/>
    <property type="match status" value="1"/>
</dbReference>
<feature type="binding site" evidence="13">
    <location>
        <position position="11"/>
    </location>
    <ligand>
        <name>Mg(2+)</name>
        <dbReference type="ChEBI" id="CHEBI:18420"/>
    </ligand>
</feature>
<gene>
    <name evidence="14" type="ORF">N475_07185</name>
</gene>
<feature type="binding site" evidence="13">
    <location>
        <position position="134"/>
    </location>
    <ligand>
        <name>Mg(2+)</name>
        <dbReference type="ChEBI" id="CHEBI:18420"/>
    </ligand>
</feature>
<feature type="binding site" evidence="11">
    <location>
        <begin position="51"/>
        <end position="54"/>
    </location>
    <ligand>
        <name>substrate</name>
    </ligand>
</feature>
<dbReference type="Proteomes" id="UP000076643">
    <property type="component" value="Unassembled WGS sequence"/>
</dbReference>
<name>A0A162AAQ1_9GAMM</name>
<comment type="cofactor">
    <cofactor evidence="13">
        <name>Mg(2+)</name>
        <dbReference type="ChEBI" id="CHEBI:18420"/>
    </cofactor>
</comment>
<evidence type="ECO:0000256" key="3">
    <source>
        <dbReference type="ARBA" id="ARBA00022723"/>
    </source>
</evidence>
<evidence type="ECO:0000256" key="13">
    <source>
        <dbReference type="PIRSR" id="PIRSR004682-4"/>
    </source>
</evidence>
<keyword evidence="3 13" id="KW-0479">Metal-binding</keyword>
<feature type="binding site" evidence="11">
    <location>
        <begin position="9"/>
        <end position="11"/>
    </location>
    <ligand>
        <name>substrate</name>
    </ligand>
</feature>
<dbReference type="NCBIfam" id="TIGR01656">
    <property type="entry name" value="Histidinol-ppas"/>
    <property type="match status" value="1"/>
</dbReference>
<feature type="binding site" evidence="11">
    <location>
        <begin position="108"/>
        <end position="109"/>
    </location>
    <ligand>
        <name>substrate</name>
    </ligand>
</feature>
<dbReference type="SUPFAM" id="SSF56784">
    <property type="entry name" value="HAD-like"/>
    <property type="match status" value="1"/>
</dbReference>
<sequence>MKHKALFLDRDGVINHDHAYVHTIDEFEFIEGVFEACQQFSRRGYKIIVVTNQSGIGRGYYDEQQFSLLSKWMCEQFATHHVEIDGVYFCPHHPKKALPKYLRACDCRKPEPGMLLQAIKDHDIDPAQSIMVGDKVSDLGAAKAAGVTTKILVRSGQTFDEASTAEADFVCDALSDVPNIVFKSA</sequence>
<comment type="similarity">
    <text evidence="8 9">Belongs to the gmhB family.</text>
</comment>
<evidence type="ECO:0000256" key="5">
    <source>
        <dbReference type="ARBA" id="ARBA00022833"/>
    </source>
</evidence>
<evidence type="ECO:0000256" key="7">
    <source>
        <dbReference type="ARBA" id="ARBA00031828"/>
    </source>
</evidence>
<dbReference type="InterPro" id="IPR023214">
    <property type="entry name" value="HAD_sf"/>
</dbReference>
<keyword evidence="6 9" id="KW-0119">Carbohydrate metabolism</keyword>
<evidence type="ECO:0000256" key="2">
    <source>
        <dbReference type="ARBA" id="ARBA00022490"/>
    </source>
</evidence>
<feature type="site" description="Stabilizes the phosphoryl group" evidence="12">
    <location>
        <position position="51"/>
    </location>
</feature>
<evidence type="ECO:0000256" key="4">
    <source>
        <dbReference type="ARBA" id="ARBA00022801"/>
    </source>
</evidence>
<keyword evidence="4 9" id="KW-0378">Hydrolase</keyword>
<keyword evidence="5 13" id="KW-0862">Zinc</keyword>
<evidence type="ECO:0000256" key="10">
    <source>
        <dbReference type="PIRSR" id="PIRSR004682-1"/>
    </source>
</evidence>
<dbReference type="CDD" id="cd07503">
    <property type="entry name" value="HAD_HisB-N"/>
    <property type="match status" value="1"/>
</dbReference>
<keyword evidence="15" id="KW-1185">Reference proteome</keyword>
<evidence type="ECO:0000256" key="9">
    <source>
        <dbReference type="PIRNR" id="PIRNR004682"/>
    </source>
</evidence>
<dbReference type="InterPro" id="IPR004446">
    <property type="entry name" value="Heptose_bisP_phosphatase"/>
</dbReference>
<dbReference type="FunFam" id="3.40.50.1000:FF:000037">
    <property type="entry name" value="D,D-heptose 1,7-bisphosphate phosphatase"/>
    <property type="match status" value="1"/>
</dbReference>
<dbReference type="NCBIfam" id="NF006506">
    <property type="entry name" value="PRK08942.1"/>
    <property type="match status" value="1"/>
</dbReference>
<dbReference type="Pfam" id="PF13242">
    <property type="entry name" value="Hydrolase_like"/>
    <property type="match status" value="1"/>
</dbReference>
<dbReference type="GO" id="GO:0005737">
    <property type="term" value="C:cytoplasm"/>
    <property type="evidence" value="ECO:0007669"/>
    <property type="project" value="UniProtKB-SubCell"/>
</dbReference>
<evidence type="ECO:0000313" key="14">
    <source>
        <dbReference type="EMBL" id="KZN46783.1"/>
    </source>
</evidence>
<dbReference type="NCBIfam" id="TIGR01662">
    <property type="entry name" value="HAD-SF-IIIA"/>
    <property type="match status" value="1"/>
</dbReference>
<keyword evidence="13" id="KW-0460">Magnesium</keyword>
<dbReference type="NCBIfam" id="TIGR00213">
    <property type="entry name" value="GmhB_yaeD"/>
    <property type="match status" value="1"/>
</dbReference>
<protein>
    <recommendedName>
        <fullName evidence="7 9">D,D-heptose 1,7-bisphosphate phosphatase</fullName>
        <ecNumber evidence="9">3.1.3.-</ecNumber>
    </recommendedName>
</protein>
<feature type="binding site" evidence="11">
    <location>
        <position position="135"/>
    </location>
    <ligand>
        <name>substrate</name>
    </ligand>
</feature>
<evidence type="ECO:0000256" key="6">
    <source>
        <dbReference type="ARBA" id="ARBA00023277"/>
    </source>
</evidence>
<feature type="binding site" evidence="13">
    <location>
        <position position="92"/>
    </location>
    <ligand>
        <name>Zn(2+)</name>
        <dbReference type="ChEBI" id="CHEBI:29105"/>
    </ligand>
</feature>
<dbReference type="AlphaFoldDB" id="A0A162AAQ1"/>
<feature type="binding site" evidence="13">
    <location>
        <position position="9"/>
    </location>
    <ligand>
        <name>Mg(2+)</name>
        <dbReference type="ChEBI" id="CHEBI:18420"/>
    </ligand>
</feature>
<feature type="binding site" evidence="13">
    <location>
        <position position="135"/>
    </location>
    <ligand>
        <name>Mg(2+)</name>
        <dbReference type="ChEBI" id="CHEBI:18420"/>
    </ligand>
</feature>
<evidence type="ECO:0000256" key="8">
    <source>
        <dbReference type="ARBA" id="ARBA00061616"/>
    </source>
</evidence>
<feature type="binding site" evidence="13">
    <location>
        <position position="105"/>
    </location>
    <ligand>
        <name>Zn(2+)</name>
        <dbReference type="ChEBI" id="CHEBI:29105"/>
    </ligand>
</feature>
<dbReference type="GO" id="GO:0016791">
    <property type="term" value="F:phosphatase activity"/>
    <property type="evidence" value="ECO:0007669"/>
    <property type="project" value="InterPro"/>
</dbReference>
<comment type="subcellular location">
    <subcellularLocation>
        <location evidence="1 9">Cytoplasm</location>
    </subcellularLocation>
</comment>
<reference evidence="14 15" key="1">
    <citation type="submission" date="2013-07" db="EMBL/GenBank/DDBJ databases">
        <title>Comparative Genomic and Metabolomic Analysis of Twelve Strains of Pseudoalteromonas luteoviolacea.</title>
        <authorList>
            <person name="Vynne N.G."/>
            <person name="Mansson M."/>
            <person name="Gram L."/>
        </authorList>
    </citation>
    <scope>NUCLEOTIDE SEQUENCE [LARGE SCALE GENOMIC DNA]</scope>
    <source>
        <strain evidence="14 15">DSM 6061</strain>
    </source>
</reference>
<accession>A0A162AAQ1</accession>
<proteinExistence type="inferred from homology"/>
<dbReference type="PANTHER" id="PTHR42891">
    <property type="entry name" value="D-GLYCERO-BETA-D-MANNO-HEPTOSE-1,7-BISPHOSPHATE 7-PHOSPHATASE"/>
    <property type="match status" value="1"/>
</dbReference>
<dbReference type="Gene3D" id="3.40.50.1000">
    <property type="entry name" value="HAD superfamily/HAD-like"/>
    <property type="match status" value="1"/>
</dbReference>
<dbReference type="GO" id="GO:0046872">
    <property type="term" value="F:metal ion binding"/>
    <property type="evidence" value="ECO:0007669"/>
    <property type="project" value="UniProtKB-KW"/>
</dbReference>
<comment type="caution">
    <text evidence="14">The sequence shown here is derived from an EMBL/GenBank/DDBJ whole genome shotgun (WGS) entry which is preliminary data.</text>
</comment>
<evidence type="ECO:0000256" key="1">
    <source>
        <dbReference type="ARBA" id="ARBA00004496"/>
    </source>
</evidence>
<dbReference type="PATRIC" id="fig|1365250.3.peg.335"/>
<feature type="binding site" evidence="11">
    <location>
        <begin position="17"/>
        <end position="20"/>
    </location>
    <ligand>
        <name>substrate</name>
    </ligand>
</feature>
<evidence type="ECO:0000256" key="12">
    <source>
        <dbReference type="PIRSR" id="PIRSR004682-3"/>
    </source>
</evidence>
<dbReference type="InterPro" id="IPR006549">
    <property type="entry name" value="HAD-SF_hydro_IIIA"/>
</dbReference>
<dbReference type="InterPro" id="IPR036412">
    <property type="entry name" value="HAD-like_sf"/>
</dbReference>
<comment type="cofactor">
    <cofactor evidence="13">
        <name>Zn(2+)</name>
        <dbReference type="ChEBI" id="CHEBI:29105"/>
    </cofactor>
</comment>
<dbReference type="GO" id="GO:0005975">
    <property type="term" value="P:carbohydrate metabolic process"/>
    <property type="evidence" value="ECO:0007669"/>
    <property type="project" value="InterPro"/>
</dbReference>
<keyword evidence="2 9" id="KW-0963">Cytoplasm</keyword>
<feature type="binding site" evidence="13">
    <location>
        <position position="90"/>
    </location>
    <ligand>
        <name>Zn(2+)</name>
        <dbReference type="ChEBI" id="CHEBI:29105"/>
    </ligand>
</feature>
<feature type="active site" description="Nucleophile" evidence="10">
    <location>
        <position position="11"/>
    </location>
</feature>
<dbReference type="EC" id="3.1.3.-" evidence="9"/>
<feature type="site" description="Contributes to substrate recognition" evidence="12">
    <location>
        <position position="108"/>
    </location>
</feature>
<feature type="site" description="Stabilizes the phosphoryl group" evidence="12">
    <location>
        <position position="109"/>
    </location>
</feature>
<evidence type="ECO:0000313" key="15">
    <source>
        <dbReference type="Proteomes" id="UP000076643"/>
    </source>
</evidence>
<dbReference type="RefSeq" id="WP_063359401.1">
    <property type="nucleotide sequence ID" value="NZ_AQHB01000014.1"/>
</dbReference>
<feature type="binding site" evidence="13">
    <location>
        <position position="107"/>
    </location>
    <ligand>
        <name>Zn(2+)</name>
        <dbReference type="ChEBI" id="CHEBI:29105"/>
    </ligand>
</feature>